<sequence length="184" mass="20113">MKTSFLFLAKGFEEIEAISVADILRRAGIPFKLISMSGEKEVTGEHGITVIADELYEKAKFDDVDFYIIPGGVEGTKNLFMNDDFKMNLLNHYNQGHYVGAIGEAPSILGELDILNEKNATALPAYMHFLQGATYTGLPIEIQDNVITGRGAGDSFKFGIGIVSMLTDKNTADKVSKELLLIMG</sequence>
<dbReference type="Proteomes" id="UP001205603">
    <property type="component" value="Unassembled WGS sequence"/>
</dbReference>
<dbReference type="CDD" id="cd03135">
    <property type="entry name" value="GATase1_DJ-1"/>
    <property type="match status" value="1"/>
</dbReference>
<dbReference type="RefSeq" id="WP_255027522.1">
    <property type="nucleotide sequence ID" value="NZ_JANDHW010000008.1"/>
</dbReference>
<comment type="caution">
    <text evidence="2">The sequence shown here is derived from an EMBL/GenBank/DDBJ whole genome shotgun (WGS) entry which is preliminary data.</text>
</comment>
<dbReference type="InterPro" id="IPR029062">
    <property type="entry name" value="Class_I_gatase-like"/>
</dbReference>
<feature type="domain" description="DJ-1/PfpI" evidence="1">
    <location>
        <begin position="6"/>
        <end position="163"/>
    </location>
</feature>
<dbReference type="Pfam" id="PF01965">
    <property type="entry name" value="DJ-1_PfpI"/>
    <property type="match status" value="1"/>
</dbReference>
<dbReference type="PANTHER" id="PTHR48094:SF12">
    <property type="entry name" value="PARKINSON DISEASE PROTEIN 7 HOMOLOG"/>
    <property type="match status" value="1"/>
</dbReference>
<dbReference type="Gene3D" id="3.40.50.880">
    <property type="match status" value="1"/>
</dbReference>
<protein>
    <submittedName>
        <fullName evidence="2">DJ-1/PfpI family protein</fullName>
    </submittedName>
</protein>
<dbReference type="InterPro" id="IPR002818">
    <property type="entry name" value="DJ-1/PfpI"/>
</dbReference>
<gene>
    <name evidence="2" type="ORF">NMU02_09070</name>
</gene>
<evidence type="ECO:0000313" key="2">
    <source>
        <dbReference type="EMBL" id="MCP9612242.1"/>
    </source>
</evidence>
<dbReference type="PANTHER" id="PTHR48094">
    <property type="entry name" value="PROTEIN/NUCLEIC ACID DEGLYCASE DJ-1-RELATED"/>
    <property type="match status" value="1"/>
</dbReference>
<dbReference type="SUPFAM" id="SSF52317">
    <property type="entry name" value="Class I glutamine amidotransferase-like"/>
    <property type="match status" value="1"/>
</dbReference>
<dbReference type="EMBL" id="JANDHW010000008">
    <property type="protein sequence ID" value="MCP9612242.1"/>
    <property type="molecule type" value="Genomic_DNA"/>
</dbReference>
<organism evidence="2 3">
    <name type="scientific">Coprobacter tertius</name>
    <dbReference type="NCBI Taxonomy" id="2944915"/>
    <lineage>
        <taxon>Bacteria</taxon>
        <taxon>Pseudomonadati</taxon>
        <taxon>Bacteroidota</taxon>
        <taxon>Bacteroidia</taxon>
        <taxon>Bacteroidales</taxon>
        <taxon>Barnesiellaceae</taxon>
        <taxon>Coprobacter</taxon>
    </lineage>
</organism>
<proteinExistence type="predicted"/>
<keyword evidence="3" id="KW-1185">Reference proteome</keyword>
<evidence type="ECO:0000313" key="3">
    <source>
        <dbReference type="Proteomes" id="UP001205603"/>
    </source>
</evidence>
<reference evidence="2 3" key="1">
    <citation type="submission" date="2022-07" db="EMBL/GenBank/DDBJ databases">
        <title>Fecal culturing of patients with breast cancer.</title>
        <authorList>
            <person name="Teng N.M.Y."/>
            <person name="Kiu R."/>
            <person name="Evans R."/>
            <person name="Baker D.J."/>
            <person name="Zenner C."/>
            <person name="Robinson S.D."/>
            <person name="Hall L.J."/>
        </authorList>
    </citation>
    <scope>NUCLEOTIDE SEQUENCE [LARGE SCALE GENOMIC DNA]</scope>
    <source>
        <strain evidence="2 3">LH1063</strain>
    </source>
</reference>
<name>A0ABT1MHX9_9BACT</name>
<dbReference type="InterPro" id="IPR050325">
    <property type="entry name" value="Prot/Nucl_acid_deglycase"/>
</dbReference>
<evidence type="ECO:0000259" key="1">
    <source>
        <dbReference type="Pfam" id="PF01965"/>
    </source>
</evidence>
<accession>A0ABT1MHX9</accession>